<accession>G0R2G1</accession>
<keyword evidence="9" id="KW-1185">Reference proteome</keyword>
<evidence type="ECO:0000256" key="5">
    <source>
        <dbReference type="ARBA" id="ARBA00023136"/>
    </source>
</evidence>
<dbReference type="InterPro" id="IPR037519">
    <property type="entry name" value="LITAF_fam"/>
</dbReference>
<comment type="similarity">
    <text evidence="2">Belongs to the CDIP1/LITAF family.</text>
</comment>
<dbReference type="AlphaFoldDB" id="G0R2G1"/>
<proteinExistence type="inferred from homology"/>
<dbReference type="PANTHER" id="PTHR23292">
    <property type="entry name" value="LIPOPOLYSACCHARIDE-INDUCED TUMOR NECROSIS FACTOR-ALPHA FACTOR"/>
    <property type="match status" value="1"/>
</dbReference>
<reference evidence="8 9" key="1">
    <citation type="submission" date="2011-07" db="EMBL/GenBank/DDBJ databases">
        <authorList>
            <person name="Coyne R."/>
            <person name="Brami D."/>
            <person name="Johnson J."/>
            <person name="Hostetler J."/>
            <person name="Hannick L."/>
            <person name="Clark T."/>
            <person name="Cassidy-Hanley D."/>
            <person name="Inman J."/>
        </authorList>
    </citation>
    <scope>NUCLEOTIDE SEQUENCE [LARGE SCALE GENOMIC DNA]</scope>
    <source>
        <strain evidence="8 9">G5</strain>
    </source>
</reference>
<dbReference type="GO" id="GO:0016020">
    <property type="term" value="C:membrane"/>
    <property type="evidence" value="ECO:0007669"/>
    <property type="project" value="UniProtKB-SubCell"/>
</dbReference>
<organism evidence="8 9">
    <name type="scientific">Ichthyophthirius multifiliis</name>
    <name type="common">White spot disease agent</name>
    <name type="synonym">Ich</name>
    <dbReference type="NCBI Taxonomy" id="5932"/>
    <lineage>
        <taxon>Eukaryota</taxon>
        <taxon>Sar</taxon>
        <taxon>Alveolata</taxon>
        <taxon>Ciliophora</taxon>
        <taxon>Intramacronucleata</taxon>
        <taxon>Oligohymenophorea</taxon>
        <taxon>Hymenostomatida</taxon>
        <taxon>Ophryoglenina</taxon>
        <taxon>Ichthyophthirius</taxon>
    </lineage>
</organism>
<evidence type="ECO:0000313" key="9">
    <source>
        <dbReference type="Proteomes" id="UP000008983"/>
    </source>
</evidence>
<keyword evidence="8" id="KW-0812">Transmembrane</keyword>
<dbReference type="OrthoDB" id="5599753at2759"/>
<keyword evidence="8" id="KW-0808">Transferase</keyword>
<evidence type="ECO:0000313" key="8">
    <source>
        <dbReference type="EMBL" id="EGR28346.1"/>
    </source>
</evidence>
<evidence type="ECO:0000256" key="3">
    <source>
        <dbReference type="ARBA" id="ARBA00022723"/>
    </source>
</evidence>
<keyword evidence="5" id="KW-0472">Membrane</keyword>
<comment type="subcellular location">
    <subcellularLocation>
        <location evidence="1">Membrane</location>
        <topology evidence="1">Peripheral membrane protein</topology>
    </subcellularLocation>
</comment>
<dbReference type="Pfam" id="PF10601">
    <property type="entry name" value="zf-LITAF-like"/>
    <property type="match status" value="1"/>
</dbReference>
<dbReference type="InterPro" id="IPR006629">
    <property type="entry name" value="LITAF"/>
</dbReference>
<evidence type="ECO:0000256" key="4">
    <source>
        <dbReference type="ARBA" id="ARBA00022833"/>
    </source>
</evidence>
<keyword evidence="8" id="KW-0012">Acyltransferase</keyword>
<evidence type="ECO:0000256" key="2">
    <source>
        <dbReference type="ARBA" id="ARBA00005975"/>
    </source>
</evidence>
<keyword evidence="3" id="KW-0479">Metal-binding</keyword>
<name>G0R2G1_ICHMU</name>
<sequence length="221" mass="25791">MYQQQQQQFPGIQQPIYVPAQMPQQPVFYTQQPGTFQAQQQYPQQQQFVQQGQSPQHYQQQQFQQPEIQNQQQYPGVYFAQQQPIMQQYPIPLPPQIQQSQYQQSNQQQPPQYPTQYIPQQIRQQDAGLKQGLKVFPEIQNINDNYLPNNGNQQKFPVIILCPSCNQKVTTFVKTSIGVQTCLVGCCCFLIPCCMDEFKDRTHYCPNCKAKVGKKQYKICC</sequence>
<evidence type="ECO:0000259" key="7">
    <source>
        <dbReference type="PROSITE" id="PS51837"/>
    </source>
</evidence>
<dbReference type="PANTHER" id="PTHR23292:SF6">
    <property type="entry name" value="FI16602P1-RELATED"/>
    <property type="match status" value="1"/>
</dbReference>
<dbReference type="RefSeq" id="XP_004027691.1">
    <property type="nucleotide sequence ID" value="XM_004027642.1"/>
</dbReference>
<dbReference type="GO" id="GO:0061733">
    <property type="term" value="F:protein-lysine-acetyltransferase activity"/>
    <property type="evidence" value="ECO:0007669"/>
    <property type="project" value="UniProtKB-EC"/>
</dbReference>
<feature type="region of interest" description="Disordered" evidence="6">
    <location>
        <begin position="40"/>
        <end position="66"/>
    </location>
</feature>
<dbReference type="OMA" id="GVQQYPQ"/>
<feature type="domain" description="LITAF" evidence="7">
    <location>
        <begin position="142"/>
        <end position="217"/>
    </location>
</feature>
<dbReference type="EC" id="2.3.1.48" evidence="8"/>
<keyword evidence="4" id="KW-0862">Zinc</keyword>
<dbReference type="Proteomes" id="UP000008983">
    <property type="component" value="Unassembled WGS sequence"/>
</dbReference>
<gene>
    <name evidence="8" type="ORF">IMG5_177800</name>
</gene>
<dbReference type="STRING" id="857967.G0R2G1"/>
<dbReference type="GeneID" id="14904425"/>
<dbReference type="InParanoid" id="G0R2G1"/>
<dbReference type="EMBL" id="GL984259">
    <property type="protein sequence ID" value="EGR28346.1"/>
    <property type="molecule type" value="Genomic_DNA"/>
</dbReference>
<dbReference type="GO" id="GO:0008270">
    <property type="term" value="F:zinc ion binding"/>
    <property type="evidence" value="ECO:0007669"/>
    <property type="project" value="TreeGrafter"/>
</dbReference>
<dbReference type="PROSITE" id="PS51837">
    <property type="entry name" value="LITAF"/>
    <property type="match status" value="1"/>
</dbReference>
<evidence type="ECO:0000256" key="6">
    <source>
        <dbReference type="SAM" id="MobiDB-lite"/>
    </source>
</evidence>
<evidence type="ECO:0000256" key="1">
    <source>
        <dbReference type="ARBA" id="ARBA00004170"/>
    </source>
</evidence>
<protein>
    <submittedName>
        <fullName evidence="8">Transmembrane protein i1, putative</fullName>
        <ecNumber evidence="8">2.3.1.48</ecNumber>
    </submittedName>
</protein>
<dbReference type="SMART" id="SM00714">
    <property type="entry name" value="LITAF"/>
    <property type="match status" value="1"/>
</dbReference>